<reference evidence="13 14" key="1">
    <citation type="submission" date="2023-08" db="EMBL/GenBank/DDBJ databases">
        <title>Whole-genome sequencing of halo(alkali)philic microorganisms from hypersaline lakes.</title>
        <authorList>
            <person name="Sorokin D.Y."/>
            <person name="Abbas B."/>
            <person name="Merkel A.Y."/>
        </authorList>
    </citation>
    <scope>NUCLEOTIDE SEQUENCE [LARGE SCALE GENOMIC DNA]</scope>
    <source>
        <strain evidence="13 14">AB-CW4</strain>
    </source>
</reference>
<sequence length="313" mass="34279">MPELRLALIVIAVVLVVAVYLFTRWQARRGESGGSYPDIGGSSRHPGSTRPGRGRPKLEGDELPSIRPERPRATGHDRHEPPSETRVQAPPRRSAEQSSPGPDFRRQAEERLAGIRRRLSAGLGSLAGDRAADEPEAAEAVDAPPESAHEDDPAAEALKGFDPGSQKIVSLHVLAVGQDGLDGALLRSQLEDNGCRHGQYDIFHRTERASDGRPSLLFSVANVVEPGQFDYEAMEQTLYRGVTLFAVLPGPWPGVDAFREMLGLARQLAETLGGELRDEARNAFSRQRAGHIEEQITEFERLHRQLGSDRRGS</sequence>
<evidence type="ECO:0000256" key="3">
    <source>
        <dbReference type="ARBA" id="ARBA00022618"/>
    </source>
</evidence>
<evidence type="ECO:0000313" key="14">
    <source>
        <dbReference type="Proteomes" id="UP001239019"/>
    </source>
</evidence>
<evidence type="ECO:0000256" key="4">
    <source>
        <dbReference type="ARBA" id="ARBA00022692"/>
    </source>
</evidence>
<protein>
    <recommendedName>
        <fullName evidence="8">Cell division protein ZipA</fullName>
    </recommendedName>
</protein>
<dbReference type="SUPFAM" id="SSF64383">
    <property type="entry name" value="Cell-division protein ZipA, C-terminal domain"/>
    <property type="match status" value="1"/>
</dbReference>
<keyword evidence="6 9" id="KW-0472">Membrane</keyword>
<accession>A0ABU0W562</accession>
<keyword evidence="7 8" id="KW-0131">Cell cycle</keyword>
<dbReference type="Gene3D" id="3.30.1400.10">
    <property type="entry name" value="ZipA, C-terminal FtsZ-binding domain"/>
    <property type="match status" value="1"/>
</dbReference>
<comment type="caution">
    <text evidence="13">The sequence shown here is derived from an EMBL/GenBank/DDBJ whole genome shotgun (WGS) entry which is preliminary data.</text>
</comment>
<dbReference type="PANTHER" id="PTHR38685:SF1">
    <property type="entry name" value="CELL DIVISION PROTEIN ZIPA"/>
    <property type="match status" value="1"/>
</dbReference>
<feature type="region of interest" description="Disordered" evidence="10">
    <location>
        <begin position="125"/>
        <end position="161"/>
    </location>
</feature>
<keyword evidence="3 8" id="KW-0132">Cell division</keyword>
<feature type="region of interest" description="Disordered" evidence="10">
    <location>
        <begin position="31"/>
        <end position="105"/>
    </location>
</feature>
<evidence type="ECO:0000256" key="10">
    <source>
        <dbReference type="SAM" id="MobiDB-lite"/>
    </source>
</evidence>
<feature type="transmembrane region" description="Helical" evidence="11">
    <location>
        <begin position="6"/>
        <end position="23"/>
    </location>
</feature>
<evidence type="ECO:0000259" key="12">
    <source>
        <dbReference type="SMART" id="SM00771"/>
    </source>
</evidence>
<evidence type="ECO:0000256" key="11">
    <source>
        <dbReference type="SAM" id="Phobius"/>
    </source>
</evidence>
<name>A0ABU0W562_9GAMM</name>
<keyword evidence="14" id="KW-1185">Reference proteome</keyword>
<dbReference type="Pfam" id="PF04354">
    <property type="entry name" value="ZipA_C"/>
    <property type="match status" value="1"/>
</dbReference>
<dbReference type="InterPro" id="IPR036765">
    <property type="entry name" value="ZipA_FtsZ-bd_C_sf"/>
</dbReference>
<evidence type="ECO:0000256" key="8">
    <source>
        <dbReference type="RuleBase" id="RU003612"/>
    </source>
</evidence>
<evidence type="ECO:0000313" key="13">
    <source>
        <dbReference type="EMBL" id="MDQ2069155.1"/>
    </source>
</evidence>
<dbReference type="Proteomes" id="UP001239019">
    <property type="component" value="Unassembled WGS sequence"/>
</dbReference>
<dbReference type="PANTHER" id="PTHR38685">
    <property type="entry name" value="CELL DIVISION PROTEIN ZIPA"/>
    <property type="match status" value="1"/>
</dbReference>
<evidence type="ECO:0000256" key="6">
    <source>
        <dbReference type="ARBA" id="ARBA00023136"/>
    </source>
</evidence>
<gene>
    <name evidence="13" type="primary">zipA</name>
    <name evidence="13" type="ORF">RBH19_04655</name>
</gene>
<dbReference type="GO" id="GO:0051301">
    <property type="term" value="P:cell division"/>
    <property type="evidence" value="ECO:0007669"/>
    <property type="project" value="UniProtKB-KW"/>
</dbReference>
<keyword evidence="1 9" id="KW-1003">Cell membrane</keyword>
<evidence type="ECO:0000256" key="9">
    <source>
        <dbReference type="RuleBase" id="RU003613"/>
    </source>
</evidence>
<evidence type="ECO:0000256" key="5">
    <source>
        <dbReference type="ARBA" id="ARBA00022989"/>
    </source>
</evidence>
<dbReference type="InterPro" id="IPR011919">
    <property type="entry name" value="Cell_div_ZipA"/>
</dbReference>
<keyword evidence="5 11" id="KW-1133">Transmembrane helix</keyword>
<evidence type="ECO:0000256" key="7">
    <source>
        <dbReference type="ARBA" id="ARBA00023306"/>
    </source>
</evidence>
<feature type="compositionally biased region" description="Basic and acidic residues" evidence="10">
    <location>
        <begin position="67"/>
        <end position="83"/>
    </location>
</feature>
<dbReference type="EMBL" id="JAVDDT010000002">
    <property type="protein sequence ID" value="MDQ2069155.1"/>
    <property type="molecule type" value="Genomic_DNA"/>
</dbReference>
<organism evidence="13 14">
    <name type="scientific">Natronospira bacteriovora</name>
    <dbReference type="NCBI Taxonomy" id="3069753"/>
    <lineage>
        <taxon>Bacteria</taxon>
        <taxon>Pseudomonadati</taxon>
        <taxon>Pseudomonadota</taxon>
        <taxon>Gammaproteobacteria</taxon>
        <taxon>Natronospirales</taxon>
        <taxon>Natronospiraceae</taxon>
        <taxon>Natronospira</taxon>
    </lineage>
</organism>
<dbReference type="InterPro" id="IPR007449">
    <property type="entry name" value="ZipA_FtsZ-bd_C"/>
</dbReference>
<comment type="function">
    <text evidence="8">Essential cell division protein that stabilizes the FtsZ protofilaments by cross-linking them and that serves as a cytoplasmic membrane anchor for the Z ring. Also required for the recruitment to the septal ring of downstream cell division proteins.</text>
</comment>
<dbReference type="RefSeq" id="WP_306727648.1">
    <property type="nucleotide sequence ID" value="NZ_JAVDDT010000002.1"/>
</dbReference>
<comment type="subcellular location">
    <subcellularLocation>
        <location evidence="9">Cell inner membrane</location>
        <topology evidence="9">Single-pass type I membrane protein</topology>
    </subcellularLocation>
</comment>
<keyword evidence="2 9" id="KW-0997">Cell inner membrane</keyword>
<feature type="domain" description="ZipA C-terminal FtsZ-binding" evidence="12">
    <location>
        <begin position="165"/>
        <end position="296"/>
    </location>
</feature>
<dbReference type="SMART" id="SM00771">
    <property type="entry name" value="ZipA_C"/>
    <property type="match status" value="1"/>
</dbReference>
<evidence type="ECO:0000256" key="2">
    <source>
        <dbReference type="ARBA" id="ARBA00022519"/>
    </source>
</evidence>
<proteinExistence type="inferred from homology"/>
<evidence type="ECO:0000256" key="1">
    <source>
        <dbReference type="ARBA" id="ARBA00022475"/>
    </source>
</evidence>
<dbReference type="NCBIfam" id="TIGR02205">
    <property type="entry name" value="septum_zipA"/>
    <property type="match status" value="1"/>
</dbReference>
<comment type="similarity">
    <text evidence="8">Belongs to the ZipA family.</text>
</comment>
<keyword evidence="4 9" id="KW-0812">Transmembrane</keyword>